<protein>
    <submittedName>
        <fullName evidence="11">Acetylornithine deacetylase</fullName>
        <ecNumber evidence="11">3.5.1.16</ecNumber>
    </submittedName>
</protein>
<evidence type="ECO:0000256" key="2">
    <source>
        <dbReference type="ARBA" id="ARBA00005691"/>
    </source>
</evidence>
<evidence type="ECO:0000313" key="11">
    <source>
        <dbReference type="EMBL" id="KEZ77550.1"/>
    </source>
</evidence>
<dbReference type="PANTHER" id="PTHR43808">
    <property type="entry name" value="ACETYLORNITHINE DEACETYLASE"/>
    <property type="match status" value="1"/>
</dbReference>
<evidence type="ECO:0000256" key="3">
    <source>
        <dbReference type="ARBA" id="ARBA00022490"/>
    </source>
</evidence>
<dbReference type="NCBIfam" id="TIGR01892">
    <property type="entry name" value="AcOrn-deacetyl"/>
    <property type="match status" value="1"/>
</dbReference>
<dbReference type="InterPro" id="IPR050072">
    <property type="entry name" value="Peptidase_M20A"/>
</dbReference>
<keyword evidence="3" id="KW-0963">Cytoplasm</keyword>
<name>A0A084ILG6_SALHC</name>
<dbReference type="GO" id="GO:0006526">
    <property type="term" value="P:L-arginine biosynthetic process"/>
    <property type="evidence" value="ECO:0007669"/>
    <property type="project" value="UniProtKB-KW"/>
</dbReference>
<dbReference type="GO" id="GO:0005737">
    <property type="term" value="C:cytoplasm"/>
    <property type="evidence" value="ECO:0007669"/>
    <property type="project" value="UniProtKB-SubCell"/>
</dbReference>
<comment type="subcellular location">
    <subcellularLocation>
        <location evidence="1">Cytoplasm</location>
    </subcellularLocation>
</comment>
<feature type="domain" description="Peptidase M20 dimerisation" evidence="10">
    <location>
        <begin position="180"/>
        <end position="290"/>
    </location>
</feature>
<keyword evidence="6" id="KW-0479">Metal-binding</keyword>
<dbReference type="GO" id="GO:0008777">
    <property type="term" value="F:acetylornithine deacetylase activity"/>
    <property type="evidence" value="ECO:0007669"/>
    <property type="project" value="UniProtKB-EC"/>
</dbReference>
<dbReference type="Gene3D" id="3.40.630.10">
    <property type="entry name" value="Zn peptidases"/>
    <property type="match status" value="1"/>
</dbReference>
<dbReference type="Pfam" id="PF01546">
    <property type="entry name" value="Peptidase_M20"/>
    <property type="match status" value="1"/>
</dbReference>
<dbReference type="GO" id="GO:0046872">
    <property type="term" value="F:metal ion binding"/>
    <property type="evidence" value="ECO:0007669"/>
    <property type="project" value="UniProtKB-KW"/>
</dbReference>
<dbReference type="PANTHER" id="PTHR43808:SF1">
    <property type="entry name" value="ACETYLORNITHINE DEACETYLASE"/>
    <property type="match status" value="1"/>
</dbReference>
<dbReference type="EMBL" id="APNK01000011">
    <property type="protein sequence ID" value="KEZ77550.1"/>
    <property type="molecule type" value="Genomic_DNA"/>
</dbReference>
<keyword evidence="12" id="KW-1185">Reference proteome</keyword>
<dbReference type="InterPro" id="IPR010169">
    <property type="entry name" value="AcOrn-deacetyl"/>
</dbReference>
<evidence type="ECO:0000256" key="8">
    <source>
        <dbReference type="ARBA" id="ARBA00022833"/>
    </source>
</evidence>
<dbReference type="InterPro" id="IPR036264">
    <property type="entry name" value="Bact_exopeptidase_dim_dom"/>
</dbReference>
<dbReference type="InterPro" id="IPR002933">
    <property type="entry name" value="Peptidase_M20"/>
</dbReference>
<dbReference type="AlphaFoldDB" id="A0A084ILG6"/>
<sequence length="387" mass="41351">MPALNWRDVLAELVAEPTISSDDPTLDRGNRRAAELLAARLEDFGFDCDIRPIGEREDKVNLIARLGPAERRSESGLVFAGHLDTVPYDDTGWNSDPFALTERDNRLYGLGTTDMKGFVALAAGVAAEYADQQLEAPLSLVLTADEECGMDGARALADNGIAAGRYCVIGEPTSLVPIRQHKGIFMETIETIGASGHSSNPAHGANAIEAMHLAIGAIRALRDELAGRDAADGFPVPHATLNLGTVRGGDAANRIPARCRLDIDLRFLPGDSIDDLRESLRNRVRAALAQSDCDVRFSALFAGTPALETPPDSPIVTACEELTGHEAAAVDFGTEGAFYNAIGMETVILGPGDIALAHQPNEYLALSRVAPMQSILRSLVERFCRPG</sequence>
<evidence type="ECO:0000256" key="6">
    <source>
        <dbReference type="ARBA" id="ARBA00022723"/>
    </source>
</evidence>
<proteinExistence type="inferred from homology"/>
<dbReference type="GO" id="GO:0006508">
    <property type="term" value="P:proteolysis"/>
    <property type="evidence" value="ECO:0007669"/>
    <property type="project" value="InterPro"/>
</dbReference>
<keyword evidence="5" id="KW-0028">Amino-acid biosynthesis</keyword>
<comment type="similarity">
    <text evidence="2">Belongs to the peptidase M20A family. ArgE subfamily.</text>
</comment>
<dbReference type="RefSeq" id="WP_037336951.1">
    <property type="nucleotide sequence ID" value="NZ_APNK01000011.1"/>
</dbReference>
<comment type="caution">
    <text evidence="11">The sequence shown here is derived from an EMBL/GenBank/DDBJ whole genome shotgun (WGS) entry which is preliminary data.</text>
</comment>
<evidence type="ECO:0000256" key="1">
    <source>
        <dbReference type="ARBA" id="ARBA00004496"/>
    </source>
</evidence>
<accession>A0A084ILG6</accession>
<dbReference type="eggNOG" id="COG0624">
    <property type="taxonomic scope" value="Bacteria"/>
</dbReference>
<evidence type="ECO:0000256" key="9">
    <source>
        <dbReference type="ARBA" id="ARBA00023285"/>
    </source>
</evidence>
<gene>
    <name evidence="11" type="ORF">C41B8_09236</name>
</gene>
<evidence type="ECO:0000313" key="12">
    <source>
        <dbReference type="Proteomes" id="UP000028302"/>
    </source>
</evidence>
<keyword evidence="9" id="KW-0170">Cobalt</keyword>
<evidence type="ECO:0000256" key="4">
    <source>
        <dbReference type="ARBA" id="ARBA00022571"/>
    </source>
</evidence>
<dbReference type="STRING" id="1304275.C41B8_09236"/>
<keyword evidence="4" id="KW-0055">Arginine biosynthesis</keyword>
<dbReference type="OrthoDB" id="3665926at2"/>
<dbReference type="Proteomes" id="UP000028302">
    <property type="component" value="Unassembled WGS sequence"/>
</dbReference>
<dbReference type="Gene3D" id="3.30.70.360">
    <property type="match status" value="1"/>
</dbReference>
<dbReference type="PRINTS" id="PR00934">
    <property type="entry name" value="XHISDIPTASE"/>
</dbReference>
<dbReference type="FunFam" id="3.30.70.360:FF:000003">
    <property type="entry name" value="Acetylornithine deacetylase"/>
    <property type="match status" value="1"/>
</dbReference>
<evidence type="ECO:0000256" key="7">
    <source>
        <dbReference type="ARBA" id="ARBA00022801"/>
    </source>
</evidence>
<dbReference type="SUPFAM" id="SSF55031">
    <property type="entry name" value="Bacterial exopeptidase dimerisation domain"/>
    <property type="match status" value="1"/>
</dbReference>
<reference evidence="11 12" key="1">
    <citation type="submission" date="2013-03" db="EMBL/GenBank/DDBJ databases">
        <title>Salinisphaera hydrothermalis C41B8 Genome Sequencing.</title>
        <authorList>
            <person name="Li C."/>
            <person name="Lai Q."/>
            <person name="Shao Z."/>
        </authorList>
    </citation>
    <scope>NUCLEOTIDE SEQUENCE [LARGE SCALE GENOMIC DNA]</scope>
    <source>
        <strain evidence="11 12">C41B8</strain>
    </source>
</reference>
<dbReference type="EC" id="3.5.1.16" evidence="11"/>
<dbReference type="CDD" id="cd03894">
    <property type="entry name" value="M20_ArgE"/>
    <property type="match status" value="1"/>
</dbReference>
<organism evidence="11 12">
    <name type="scientific">Salinisphaera hydrothermalis (strain C41B8)</name>
    <dbReference type="NCBI Taxonomy" id="1304275"/>
    <lineage>
        <taxon>Bacteria</taxon>
        <taxon>Pseudomonadati</taxon>
        <taxon>Pseudomonadota</taxon>
        <taxon>Gammaproteobacteria</taxon>
        <taxon>Salinisphaerales</taxon>
        <taxon>Salinisphaeraceae</taxon>
        <taxon>Salinisphaera</taxon>
    </lineage>
</organism>
<dbReference type="SUPFAM" id="SSF53187">
    <property type="entry name" value="Zn-dependent exopeptidases"/>
    <property type="match status" value="1"/>
</dbReference>
<evidence type="ECO:0000259" key="10">
    <source>
        <dbReference type="Pfam" id="PF07687"/>
    </source>
</evidence>
<dbReference type="InterPro" id="IPR011650">
    <property type="entry name" value="Peptidase_M20_dimer"/>
</dbReference>
<evidence type="ECO:0000256" key="5">
    <source>
        <dbReference type="ARBA" id="ARBA00022605"/>
    </source>
</evidence>
<dbReference type="PATRIC" id="fig|1304275.5.peg.1880"/>
<keyword evidence="7 11" id="KW-0378">Hydrolase</keyword>
<keyword evidence="8" id="KW-0862">Zinc</keyword>
<dbReference type="InterPro" id="IPR001160">
    <property type="entry name" value="Peptidase_M20C"/>
</dbReference>
<dbReference type="Pfam" id="PF07687">
    <property type="entry name" value="M20_dimer"/>
    <property type="match status" value="1"/>
</dbReference>